<dbReference type="SFLD" id="SFLDG01019">
    <property type="entry name" value="Terpene_Cyclase_Like_1_C_Termi"/>
    <property type="match status" value="1"/>
</dbReference>
<proteinExistence type="predicted"/>
<organism evidence="7 8">
    <name type="scientific">Centaurea solstitialis</name>
    <name type="common">yellow star-thistle</name>
    <dbReference type="NCBI Taxonomy" id="347529"/>
    <lineage>
        <taxon>Eukaryota</taxon>
        <taxon>Viridiplantae</taxon>
        <taxon>Streptophyta</taxon>
        <taxon>Embryophyta</taxon>
        <taxon>Tracheophyta</taxon>
        <taxon>Spermatophyta</taxon>
        <taxon>Magnoliopsida</taxon>
        <taxon>eudicotyledons</taxon>
        <taxon>Gunneridae</taxon>
        <taxon>Pentapetalae</taxon>
        <taxon>asterids</taxon>
        <taxon>campanulids</taxon>
        <taxon>Asterales</taxon>
        <taxon>Asteraceae</taxon>
        <taxon>Carduoideae</taxon>
        <taxon>Cardueae</taxon>
        <taxon>Centaureinae</taxon>
        <taxon>Centaurea</taxon>
    </lineage>
</organism>
<name>A0AA38SRM0_9ASTR</name>
<dbReference type="InterPro" id="IPR008949">
    <property type="entry name" value="Isoprenoid_synthase_dom_sf"/>
</dbReference>
<evidence type="ECO:0000256" key="1">
    <source>
        <dbReference type="ARBA" id="ARBA00001946"/>
    </source>
</evidence>
<protein>
    <submittedName>
        <fullName evidence="7">Uncharacterized protein</fullName>
    </submittedName>
</protein>
<dbReference type="GO" id="GO:0016114">
    <property type="term" value="P:terpenoid biosynthetic process"/>
    <property type="evidence" value="ECO:0007669"/>
    <property type="project" value="InterPro"/>
</dbReference>
<keyword evidence="3" id="KW-0460">Magnesium</keyword>
<dbReference type="Pfam" id="PF03936">
    <property type="entry name" value="Terpene_synth_C"/>
    <property type="match status" value="1"/>
</dbReference>
<evidence type="ECO:0000259" key="5">
    <source>
        <dbReference type="Pfam" id="PF01397"/>
    </source>
</evidence>
<dbReference type="InterPro" id="IPR008930">
    <property type="entry name" value="Terpenoid_cyclase/PrenylTrfase"/>
</dbReference>
<evidence type="ECO:0000256" key="3">
    <source>
        <dbReference type="ARBA" id="ARBA00022842"/>
    </source>
</evidence>
<dbReference type="InterPro" id="IPR001906">
    <property type="entry name" value="Terpene_synth_N"/>
</dbReference>
<feature type="domain" description="Terpene synthase N-terminal" evidence="5">
    <location>
        <begin position="17"/>
        <end position="171"/>
    </location>
</feature>
<dbReference type="InterPro" id="IPR050148">
    <property type="entry name" value="Terpene_synthase-like"/>
</dbReference>
<keyword evidence="2" id="KW-0479">Metal-binding</keyword>
<accession>A0AA38SRM0</accession>
<evidence type="ECO:0000256" key="4">
    <source>
        <dbReference type="ARBA" id="ARBA00023239"/>
    </source>
</evidence>
<dbReference type="Gene3D" id="1.10.600.10">
    <property type="entry name" value="Farnesyl Diphosphate Synthase"/>
    <property type="match status" value="1"/>
</dbReference>
<comment type="caution">
    <text evidence="7">The sequence shown here is derived from an EMBL/GenBank/DDBJ whole genome shotgun (WGS) entry which is preliminary data.</text>
</comment>
<dbReference type="SUPFAM" id="SSF48239">
    <property type="entry name" value="Terpenoid cyclases/Protein prenyltransferases"/>
    <property type="match status" value="1"/>
</dbReference>
<dbReference type="InterPro" id="IPR005630">
    <property type="entry name" value="Terpene_synthase_metal-bd"/>
</dbReference>
<dbReference type="PANTHER" id="PTHR31225:SF0">
    <property type="entry name" value="S-(+)-LINALOOL SYNTHASE, CHLOROPLASTIC"/>
    <property type="match status" value="1"/>
</dbReference>
<evidence type="ECO:0000313" key="7">
    <source>
        <dbReference type="EMBL" id="KAJ9537023.1"/>
    </source>
</evidence>
<dbReference type="SUPFAM" id="SSF48576">
    <property type="entry name" value="Terpenoid synthases"/>
    <property type="match status" value="1"/>
</dbReference>
<dbReference type="EMBL" id="JARYMX010000008">
    <property type="protein sequence ID" value="KAJ9537023.1"/>
    <property type="molecule type" value="Genomic_DNA"/>
</dbReference>
<feature type="domain" description="Terpene synthase metal-binding" evidence="6">
    <location>
        <begin position="222"/>
        <end position="458"/>
    </location>
</feature>
<gene>
    <name evidence="7" type="ORF">OSB04_029756</name>
</gene>
<dbReference type="SFLD" id="SFLDS00005">
    <property type="entry name" value="Isoprenoid_Synthase_Type_I"/>
    <property type="match status" value="1"/>
</dbReference>
<dbReference type="GO" id="GO:0000287">
    <property type="term" value="F:magnesium ion binding"/>
    <property type="evidence" value="ECO:0007669"/>
    <property type="project" value="InterPro"/>
</dbReference>
<reference evidence="7" key="1">
    <citation type="submission" date="2023-03" db="EMBL/GenBank/DDBJ databases">
        <title>Chromosome-scale reference genome and RAD-based genetic map of yellow starthistle (Centaurea solstitialis) reveal putative structural variation and QTLs associated with invader traits.</title>
        <authorList>
            <person name="Reatini B."/>
            <person name="Cang F.A."/>
            <person name="Jiang Q."/>
            <person name="Mckibben M.T.W."/>
            <person name="Barker M.S."/>
            <person name="Rieseberg L.H."/>
            <person name="Dlugosch K.M."/>
        </authorList>
    </citation>
    <scope>NUCLEOTIDE SEQUENCE</scope>
    <source>
        <strain evidence="7">CAN-66</strain>
        <tissue evidence="7">Leaf</tissue>
    </source>
</reference>
<dbReference type="GO" id="GO:0010333">
    <property type="term" value="F:terpene synthase activity"/>
    <property type="evidence" value="ECO:0007669"/>
    <property type="project" value="InterPro"/>
</dbReference>
<keyword evidence="8" id="KW-1185">Reference proteome</keyword>
<dbReference type="InterPro" id="IPR036965">
    <property type="entry name" value="Terpene_synth_N_sf"/>
</dbReference>
<sequence length="512" mass="59998">MDYYYYNLTPLQEDDHRKHATLVKDIRRLISKVNTESFEDLIMVDALQRLEIDYHFEDEIDLILKRRYLQVNNSDLFEEKNVYHVSLCFRILRQNGFHTSTDGFMKLKGTDEKFEGKLRNDIRGLMALYEASHLRVEGETILDEAEQLSRQLLEDAMMFLEDEQLKSMVIQTLENPYQKTLPLFNLNKEFKGTILQELAEMDFKMMKSIHRTELDQIYRWWKELGLCQELTRARDQPLKWYLWPMAALTNPNLSMQRIHLTKTISLIYIIDDLFDVYGNIRDLTLFTEAVNRWDVNAIEELPYYMRSSFKALYDITNEIANKVYAQHGFNPIISLQESWATLCNAFLVEAKWFDCGQIPMAKEYLKNGMVTSGIQVVFVHMFYLLGDHQATTKINHDHAIISSVSRILRLWDDLGTAKDENQDGHDGSYIKCFLNEHEGCSIKVAREHVLTLISEAWKSLNKESLSPNPYSPTFIKACNNIARMVPLMYSYGDNGSLPLLNYYIKVMLHDTF</sequence>
<evidence type="ECO:0000259" key="6">
    <source>
        <dbReference type="Pfam" id="PF03936"/>
    </source>
</evidence>
<keyword evidence="4" id="KW-0456">Lyase</keyword>
<comment type="cofactor">
    <cofactor evidence="1">
        <name>Mg(2+)</name>
        <dbReference type="ChEBI" id="CHEBI:18420"/>
    </cofactor>
</comment>
<dbReference type="Pfam" id="PF01397">
    <property type="entry name" value="Terpene_synth"/>
    <property type="match status" value="1"/>
</dbReference>
<dbReference type="Proteomes" id="UP001172457">
    <property type="component" value="Chromosome 8"/>
</dbReference>
<dbReference type="Gene3D" id="1.50.10.130">
    <property type="entry name" value="Terpene synthase, N-terminal domain"/>
    <property type="match status" value="1"/>
</dbReference>
<evidence type="ECO:0000256" key="2">
    <source>
        <dbReference type="ARBA" id="ARBA00022723"/>
    </source>
</evidence>
<dbReference type="PANTHER" id="PTHR31225">
    <property type="entry name" value="OS04G0344100 PROTEIN-RELATED"/>
    <property type="match status" value="1"/>
</dbReference>
<dbReference type="AlphaFoldDB" id="A0AA38SRM0"/>
<dbReference type="InterPro" id="IPR034741">
    <property type="entry name" value="Terpene_cyclase-like_1_C"/>
</dbReference>
<evidence type="ECO:0000313" key="8">
    <source>
        <dbReference type="Proteomes" id="UP001172457"/>
    </source>
</evidence>